<gene>
    <name evidence="1" type="ORF">UFOVP29_230</name>
</gene>
<name>A0A6J5KMP7_9CAUD</name>
<accession>A0A6J5KMP7</accession>
<proteinExistence type="predicted"/>
<dbReference type="EMBL" id="LR796167">
    <property type="protein sequence ID" value="CAB4123071.1"/>
    <property type="molecule type" value="Genomic_DNA"/>
</dbReference>
<reference evidence="1" key="1">
    <citation type="submission" date="2020-04" db="EMBL/GenBank/DDBJ databases">
        <authorList>
            <person name="Chiriac C."/>
            <person name="Salcher M."/>
            <person name="Ghai R."/>
            <person name="Kavagutti S V."/>
        </authorList>
    </citation>
    <scope>NUCLEOTIDE SEQUENCE</scope>
</reference>
<protein>
    <submittedName>
        <fullName evidence="1">Uncharacterized protein</fullName>
    </submittedName>
</protein>
<organism evidence="1">
    <name type="scientific">uncultured Caudovirales phage</name>
    <dbReference type="NCBI Taxonomy" id="2100421"/>
    <lineage>
        <taxon>Viruses</taxon>
        <taxon>Duplodnaviria</taxon>
        <taxon>Heunggongvirae</taxon>
        <taxon>Uroviricota</taxon>
        <taxon>Caudoviricetes</taxon>
        <taxon>Peduoviridae</taxon>
        <taxon>Maltschvirus</taxon>
        <taxon>Maltschvirus maltsch</taxon>
    </lineage>
</organism>
<evidence type="ECO:0000313" key="1">
    <source>
        <dbReference type="EMBL" id="CAB4123071.1"/>
    </source>
</evidence>
<sequence length="197" mass="22139">MQVEFDIDIDCSSRDQALAGVGHVAASLHNRTGRLDRHNTGVYFHTVPQDPVTGLCSVPYKQAEQLGFFKIDVLNVHVYEKVRNEAHLVALVNAEFNWDLLAHAEFVSLLIHLHNHSHMVAQLKPRSIPDLAMTLALIRPGKTHLISKCIQQGFASIANEIWQQTDDKFAFKKSHSYGYAMLVKVHAQILLDELANP</sequence>